<organism evidence="1 2">
    <name type="scientific">Melipona quadrifasciata</name>
    <dbReference type="NCBI Taxonomy" id="166423"/>
    <lineage>
        <taxon>Eukaryota</taxon>
        <taxon>Metazoa</taxon>
        <taxon>Ecdysozoa</taxon>
        <taxon>Arthropoda</taxon>
        <taxon>Hexapoda</taxon>
        <taxon>Insecta</taxon>
        <taxon>Pterygota</taxon>
        <taxon>Neoptera</taxon>
        <taxon>Endopterygota</taxon>
        <taxon>Hymenoptera</taxon>
        <taxon>Apocrita</taxon>
        <taxon>Aculeata</taxon>
        <taxon>Apoidea</taxon>
        <taxon>Anthophila</taxon>
        <taxon>Apidae</taxon>
        <taxon>Melipona</taxon>
    </lineage>
</organism>
<dbReference type="AlphaFoldDB" id="A0A0M9AAG5"/>
<gene>
    <name evidence="1" type="ORF">WN51_13029</name>
</gene>
<proteinExistence type="predicted"/>
<accession>A0A0M9AAG5</accession>
<sequence length="51" mass="5902">MTCELRGLAEKKYINDYVDIHYIIQESNILYTVVTSKEILKGADQHSTVEK</sequence>
<dbReference type="Proteomes" id="UP000053105">
    <property type="component" value="Unassembled WGS sequence"/>
</dbReference>
<name>A0A0M9AAG5_9HYME</name>
<protein>
    <submittedName>
        <fullName evidence="1">Uncharacterized protein</fullName>
    </submittedName>
</protein>
<evidence type="ECO:0000313" key="1">
    <source>
        <dbReference type="EMBL" id="KOX80545.1"/>
    </source>
</evidence>
<keyword evidence="2" id="KW-1185">Reference proteome</keyword>
<evidence type="ECO:0000313" key="2">
    <source>
        <dbReference type="Proteomes" id="UP000053105"/>
    </source>
</evidence>
<reference evidence="1 2" key="1">
    <citation type="submission" date="2015-07" db="EMBL/GenBank/DDBJ databases">
        <title>The genome of Melipona quadrifasciata.</title>
        <authorList>
            <person name="Pan H."/>
            <person name="Kapheim K."/>
        </authorList>
    </citation>
    <scope>NUCLEOTIDE SEQUENCE [LARGE SCALE GENOMIC DNA]</scope>
    <source>
        <strain evidence="1">0111107301</strain>
        <tissue evidence="1">Whole body</tissue>
    </source>
</reference>
<dbReference type="EMBL" id="KQ435700">
    <property type="protein sequence ID" value="KOX80545.1"/>
    <property type="molecule type" value="Genomic_DNA"/>
</dbReference>